<dbReference type="AlphaFoldDB" id="A0A4R0PEI0"/>
<dbReference type="RefSeq" id="WP_131566923.1">
    <property type="nucleotide sequence ID" value="NZ_JAINFK010000004.1"/>
</dbReference>
<evidence type="ECO:0000313" key="1">
    <source>
        <dbReference type="EMBL" id="TCD15173.1"/>
    </source>
</evidence>
<dbReference type="PROSITE" id="PS51257">
    <property type="entry name" value="PROKAR_LIPOPROTEIN"/>
    <property type="match status" value="1"/>
</dbReference>
<dbReference type="Proteomes" id="UP000291301">
    <property type="component" value="Unassembled WGS sequence"/>
</dbReference>
<accession>A0A4R0PEI0</accession>
<protein>
    <submittedName>
        <fullName evidence="1">Uncharacterized protein</fullName>
    </submittedName>
</protein>
<sequence length="74" mass="7882">MTADQKSKIMAAAAQFAAACQDCIEFVRDPDGLMGSSLPEGDTLACAMDGLRLLLAAGEDDAPLRELLEKRLQL</sequence>
<comment type="caution">
    <text evidence="1">The sequence shown here is derived from an EMBL/GenBank/DDBJ whole genome shotgun (WGS) entry which is preliminary data.</text>
</comment>
<keyword evidence="2" id="KW-1185">Reference proteome</keyword>
<name>A0A4R0PEI0_9HYPH</name>
<evidence type="ECO:0000313" key="2">
    <source>
        <dbReference type="Proteomes" id="UP000291301"/>
    </source>
</evidence>
<proteinExistence type="predicted"/>
<gene>
    <name evidence="1" type="ORF">E0D97_06385</name>
</gene>
<organism evidence="1 2">
    <name type="scientific">Oricola cellulosilytica</name>
    <dbReference type="NCBI Taxonomy" id="1429082"/>
    <lineage>
        <taxon>Bacteria</taxon>
        <taxon>Pseudomonadati</taxon>
        <taxon>Pseudomonadota</taxon>
        <taxon>Alphaproteobacteria</taxon>
        <taxon>Hyphomicrobiales</taxon>
        <taxon>Ahrensiaceae</taxon>
        <taxon>Oricola</taxon>
    </lineage>
</organism>
<reference evidence="1 2" key="1">
    <citation type="journal article" date="2015" name="Antonie Van Leeuwenhoek">
        <title>Oricola cellulosilytica gen. nov., sp. nov., a cellulose-degrading bacterium of the family Phyllobacteriaceae isolated from surface seashore water, and emended descriptions of Mesorhizobium loti and Phyllobacterium myrsinacearum.</title>
        <authorList>
            <person name="Hameed A."/>
            <person name="Shahina M."/>
            <person name="Lai W.A."/>
            <person name="Lin S.Y."/>
            <person name="Young L.S."/>
            <person name="Liu Y.C."/>
            <person name="Hsu Y.H."/>
            <person name="Young C.C."/>
        </authorList>
    </citation>
    <scope>NUCLEOTIDE SEQUENCE [LARGE SCALE GENOMIC DNA]</scope>
    <source>
        <strain evidence="1 2">KCTC 52183</strain>
    </source>
</reference>
<dbReference type="EMBL" id="SJST01000002">
    <property type="protein sequence ID" value="TCD15173.1"/>
    <property type="molecule type" value="Genomic_DNA"/>
</dbReference>